<evidence type="ECO:0000313" key="2">
    <source>
        <dbReference type="Proteomes" id="UP000619293"/>
    </source>
</evidence>
<keyword evidence="2" id="KW-1185">Reference proteome</keyword>
<reference evidence="1 2" key="1">
    <citation type="submission" date="2021-01" db="EMBL/GenBank/DDBJ databases">
        <title>Whole genome shotgun sequence of Catellatospora chokoriensis NBRC 107358.</title>
        <authorList>
            <person name="Komaki H."/>
            <person name="Tamura T."/>
        </authorList>
    </citation>
    <scope>NUCLEOTIDE SEQUENCE [LARGE SCALE GENOMIC DNA]</scope>
    <source>
        <strain evidence="1 2">NBRC 107358</strain>
    </source>
</reference>
<gene>
    <name evidence="1" type="ORF">Cch02nite_07280</name>
</gene>
<proteinExistence type="predicted"/>
<accession>A0A8J3JRN5</accession>
<dbReference type="EMBL" id="BONG01000003">
    <property type="protein sequence ID" value="GIF87284.1"/>
    <property type="molecule type" value="Genomic_DNA"/>
</dbReference>
<protein>
    <submittedName>
        <fullName evidence="1">Uncharacterized protein</fullName>
    </submittedName>
</protein>
<comment type="caution">
    <text evidence="1">The sequence shown here is derived from an EMBL/GenBank/DDBJ whole genome shotgun (WGS) entry which is preliminary data.</text>
</comment>
<organism evidence="1 2">
    <name type="scientific">Catellatospora chokoriensis</name>
    <dbReference type="NCBI Taxonomy" id="310353"/>
    <lineage>
        <taxon>Bacteria</taxon>
        <taxon>Bacillati</taxon>
        <taxon>Actinomycetota</taxon>
        <taxon>Actinomycetes</taxon>
        <taxon>Micromonosporales</taxon>
        <taxon>Micromonosporaceae</taxon>
        <taxon>Catellatospora</taxon>
    </lineage>
</organism>
<name>A0A8J3JRN5_9ACTN</name>
<evidence type="ECO:0000313" key="1">
    <source>
        <dbReference type="EMBL" id="GIF87284.1"/>
    </source>
</evidence>
<dbReference type="Proteomes" id="UP000619293">
    <property type="component" value="Unassembled WGS sequence"/>
</dbReference>
<sequence length="86" mass="8734">MASVAEVKAAIDAAMLHVQEGQDAVRSANDRLGEAQLSLATAVEGSGHEAVTAAQAALAQAASELEECLTATLHAVEQAESYVATL</sequence>
<dbReference type="RefSeq" id="WP_120318357.1">
    <property type="nucleotide sequence ID" value="NZ_BAAALB010000036.1"/>
</dbReference>
<dbReference type="AlphaFoldDB" id="A0A8J3JRN5"/>